<accession>A0A934QJV4</accession>
<dbReference type="InterPro" id="IPR012666">
    <property type="entry name" value="CbtA_put"/>
</dbReference>
<organism evidence="2 3">
    <name type="scientific">Rhodovibrio salinarum</name>
    <dbReference type="NCBI Taxonomy" id="1087"/>
    <lineage>
        <taxon>Bacteria</taxon>
        <taxon>Pseudomonadati</taxon>
        <taxon>Pseudomonadota</taxon>
        <taxon>Alphaproteobacteria</taxon>
        <taxon>Rhodospirillales</taxon>
        <taxon>Rhodovibrionaceae</taxon>
        <taxon>Rhodovibrio</taxon>
    </lineage>
</organism>
<feature type="transmembrane region" description="Helical" evidence="1">
    <location>
        <begin position="93"/>
        <end position="115"/>
    </location>
</feature>
<evidence type="ECO:0000313" key="3">
    <source>
        <dbReference type="Proteomes" id="UP000778970"/>
    </source>
</evidence>
<name>A0A934QJV4_9PROT</name>
<dbReference type="Proteomes" id="UP000778970">
    <property type="component" value="Unassembled WGS sequence"/>
</dbReference>
<keyword evidence="1" id="KW-1133">Transmembrane helix</keyword>
<feature type="transmembrane region" description="Helical" evidence="1">
    <location>
        <begin position="127"/>
        <end position="146"/>
    </location>
</feature>
<dbReference type="EMBL" id="NRRE01000026">
    <property type="protein sequence ID" value="MBK1698206.1"/>
    <property type="molecule type" value="Genomic_DNA"/>
</dbReference>
<feature type="transmembrane region" description="Helical" evidence="1">
    <location>
        <begin position="184"/>
        <end position="200"/>
    </location>
</feature>
<reference evidence="2" key="1">
    <citation type="submission" date="2017-08" db="EMBL/GenBank/DDBJ databases">
        <authorList>
            <person name="Imhoff J.F."/>
            <person name="Rahn T."/>
            <person name="Kuenzel S."/>
            <person name="Neulinger S.C."/>
        </authorList>
    </citation>
    <scope>NUCLEOTIDE SEQUENCE</scope>
    <source>
        <strain evidence="2">DSM 9154</strain>
    </source>
</reference>
<feature type="transmembrane region" description="Helical" evidence="1">
    <location>
        <begin position="220"/>
        <end position="243"/>
    </location>
</feature>
<dbReference type="NCBIfam" id="TIGR02458">
    <property type="entry name" value="CbtA"/>
    <property type="match status" value="1"/>
</dbReference>
<comment type="caution">
    <text evidence="2">The sequence shown here is derived from an EMBL/GenBank/DDBJ whole genome shotgun (WGS) entry which is preliminary data.</text>
</comment>
<keyword evidence="1" id="KW-0812">Transmembrane</keyword>
<gene>
    <name evidence="2" type="ORF">CKO21_13240</name>
</gene>
<reference evidence="2" key="2">
    <citation type="journal article" date="2020" name="Microorganisms">
        <title>Osmotic Adaptation and Compatible Solute Biosynthesis of Phototrophic Bacteria as Revealed from Genome Analyses.</title>
        <authorList>
            <person name="Imhoff J.F."/>
            <person name="Rahn T."/>
            <person name="Kunzel S."/>
            <person name="Keller A."/>
            <person name="Neulinger S.C."/>
        </authorList>
    </citation>
    <scope>NUCLEOTIDE SEQUENCE</scope>
    <source>
        <strain evidence="2">DSM 9154</strain>
    </source>
</reference>
<keyword evidence="3" id="KW-1185">Reference proteome</keyword>
<evidence type="ECO:0000313" key="2">
    <source>
        <dbReference type="EMBL" id="MBK1698206.1"/>
    </source>
</evidence>
<keyword evidence="1" id="KW-0472">Membrane</keyword>
<proteinExistence type="predicted"/>
<sequence length="247" mass="25103">MFRRIFLAAIAAGLLAGAAISVVHSFTTTPIILHAEEFEGGGHHDAGLITPHAQHAHMSGGLLKFVHSGAEAHADTAGAGEPWAPDDGLERTFYSTLANLIAGVGFALLVVAGMALHGGTVTPTVGLLWGAAGFAVFTLAPALGLPPEAPGSMAADLQARQLWWCFAVAGAGAGLGLLVFAPNYLLKALGVAVAVIPHLVGAPQPESIGGAVPPELAGHFAATSIIVSAIFWVLIGTLSAAFYRRIS</sequence>
<dbReference type="AlphaFoldDB" id="A0A934QJV4"/>
<protein>
    <recommendedName>
        <fullName evidence="4">Cobalt transporter subunit CbtA</fullName>
    </recommendedName>
</protein>
<feature type="transmembrane region" description="Helical" evidence="1">
    <location>
        <begin position="161"/>
        <end position="179"/>
    </location>
</feature>
<dbReference type="RefSeq" id="WP_027288671.1">
    <property type="nucleotide sequence ID" value="NZ_NRRE01000026.1"/>
</dbReference>
<evidence type="ECO:0000256" key="1">
    <source>
        <dbReference type="SAM" id="Phobius"/>
    </source>
</evidence>
<dbReference type="Pfam" id="PF09490">
    <property type="entry name" value="CbtA"/>
    <property type="match status" value="1"/>
</dbReference>
<evidence type="ECO:0008006" key="4">
    <source>
        <dbReference type="Google" id="ProtNLM"/>
    </source>
</evidence>